<dbReference type="SMART" id="SM00857">
    <property type="entry name" value="Resolvase"/>
    <property type="match status" value="1"/>
</dbReference>
<protein>
    <submittedName>
        <fullName evidence="4">Recombinase family protein</fullName>
    </submittedName>
</protein>
<evidence type="ECO:0000313" key="4">
    <source>
        <dbReference type="EMBL" id="MCQ4637704.1"/>
    </source>
</evidence>
<accession>A0ABT1RRC2</accession>
<dbReference type="Gene3D" id="3.90.1750.20">
    <property type="entry name" value="Putative Large Serine Recombinase, Chain B, Domain 2"/>
    <property type="match status" value="1"/>
</dbReference>
<evidence type="ECO:0000259" key="2">
    <source>
        <dbReference type="PROSITE" id="PS51736"/>
    </source>
</evidence>
<dbReference type="InterPro" id="IPR036162">
    <property type="entry name" value="Resolvase-like_N_sf"/>
</dbReference>
<dbReference type="EMBL" id="JANFXK010000015">
    <property type="protein sequence ID" value="MCQ4637704.1"/>
    <property type="molecule type" value="Genomic_DNA"/>
</dbReference>
<keyword evidence="1" id="KW-0175">Coiled coil</keyword>
<dbReference type="Pfam" id="PF07508">
    <property type="entry name" value="Recombinase"/>
    <property type="match status" value="1"/>
</dbReference>
<dbReference type="InterPro" id="IPR011109">
    <property type="entry name" value="DNA_bind_recombinase_dom"/>
</dbReference>
<dbReference type="PROSITE" id="PS51736">
    <property type="entry name" value="RECOMBINASES_3"/>
    <property type="match status" value="1"/>
</dbReference>
<evidence type="ECO:0000256" key="1">
    <source>
        <dbReference type="SAM" id="Coils"/>
    </source>
</evidence>
<dbReference type="Pfam" id="PF00239">
    <property type="entry name" value="Resolvase"/>
    <property type="match status" value="1"/>
</dbReference>
<dbReference type="PROSITE" id="PS51737">
    <property type="entry name" value="RECOMBINASE_DNA_BIND"/>
    <property type="match status" value="1"/>
</dbReference>
<organism evidence="4 5">
    <name type="scientific">Anaerovorax odorimutans</name>
    <dbReference type="NCBI Taxonomy" id="109327"/>
    <lineage>
        <taxon>Bacteria</taxon>
        <taxon>Bacillati</taxon>
        <taxon>Bacillota</taxon>
        <taxon>Clostridia</taxon>
        <taxon>Peptostreptococcales</taxon>
        <taxon>Anaerovoracaceae</taxon>
        <taxon>Anaerovorax</taxon>
    </lineage>
</organism>
<dbReference type="RefSeq" id="WP_256132885.1">
    <property type="nucleotide sequence ID" value="NZ_JANFXK010000015.1"/>
</dbReference>
<feature type="domain" description="Recombinase" evidence="3">
    <location>
        <begin position="162"/>
        <end position="295"/>
    </location>
</feature>
<reference evidence="4 5" key="1">
    <citation type="submission" date="2022-06" db="EMBL/GenBank/DDBJ databases">
        <title>Isolation of gut microbiota from human fecal samples.</title>
        <authorList>
            <person name="Pamer E.G."/>
            <person name="Barat B."/>
            <person name="Waligurski E."/>
            <person name="Medina S."/>
            <person name="Paddock L."/>
            <person name="Mostad J."/>
        </authorList>
    </citation>
    <scope>NUCLEOTIDE SEQUENCE [LARGE SCALE GENOMIC DNA]</scope>
    <source>
        <strain evidence="4 5">SL.3.17</strain>
    </source>
</reference>
<dbReference type="InterPro" id="IPR006119">
    <property type="entry name" value="Resolv_N"/>
</dbReference>
<dbReference type="Gene3D" id="3.40.50.1390">
    <property type="entry name" value="Resolvase, N-terminal catalytic domain"/>
    <property type="match status" value="1"/>
</dbReference>
<comment type="caution">
    <text evidence="4">The sequence shown here is derived from an EMBL/GenBank/DDBJ whole genome shotgun (WGS) entry which is preliminary data.</text>
</comment>
<feature type="coiled-coil region" evidence="1">
    <location>
        <begin position="379"/>
        <end position="448"/>
    </location>
</feature>
<keyword evidence="5" id="KW-1185">Reference proteome</keyword>
<gene>
    <name evidence="4" type="ORF">NE619_13300</name>
</gene>
<dbReference type="CDD" id="cd00338">
    <property type="entry name" value="Ser_Recombinase"/>
    <property type="match status" value="1"/>
</dbReference>
<dbReference type="InterPro" id="IPR050639">
    <property type="entry name" value="SSR_resolvase"/>
</dbReference>
<feature type="domain" description="Resolvase/invertase-type recombinase catalytic" evidence="2">
    <location>
        <begin position="2"/>
        <end position="154"/>
    </location>
</feature>
<sequence>MAYCMYLRKSRADAEAEARGEGETLARHEKMLMDLARRQKLNVTKVYKEIVSGETIAARPVMQQLLTEVEDGAWDGVLVVEVERLARGNTLDQGLVSQAFQYSCTKIYTPLKTYDPNNEFDSEYFEFGLFMSRREYKTINRRLQNGRLTSVNEGKYVGNKPPYGYARKKIDGDKGYTLDIIPEQAEAVKLAYDLYVNHGMGPHLIADELDRLGYRPLFVDHWSPQTIRGLLENPVYIGKIRWGGRAGIKSMHNGKLQVSRPRNQNPTLCDGLHDAIISEDIYYTAQKIRTANSRPRCKGTIIKNPLAGIIVCGICGHNMSRRPYPDNTKDTLLCPDSHCTNVSSYLWIVEEELLKAIDQYLSAFRLQLKDLPSSRTDEKDQLKQAITRYESELKTLDKQFDSLHDFLEQGIYTTETFLDRSAKLEARQQDAANQIVRLKSELKQKESESSPEKLIPVFENILDTYWTLETPKERNELLKSGIEKVIYTKPEGGRYKGKERAFTLEIYPRRTFL</sequence>
<dbReference type="SUPFAM" id="SSF53041">
    <property type="entry name" value="Resolvase-like"/>
    <property type="match status" value="1"/>
</dbReference>
<dbReference type="InterPro" id="IPR038109">
    <property type="entry name" value="DNA_bind_recomb_sf"/>
</dbReference>
<proteinExistence type="predicted"/>
<evidence type="ECO:0000313" key="5">
    <source>
        <dbReference type="Proteomes" id="UP001524502"/>
    </source>
</evidence>
<name>A0ABT1RRC2_9FIRM</name>
<dbReference type="Proteomes" id="UP001524502">
    <property type="component" value="Unassembled WGS sequence"/>
</dbReference>
<dbReference type="PANTHER" id="PTHR30461:SF23">
    <property type="entry name" value="DNA RECOMBINASE-RELATED"/>
    <property type="match status" value="1"/>
</dbReference>
<dbReference type="PANTHER" id="PTHR30461">
    <property type="entry name" value="DNA-INVERTASE FROM LAMBDOID PROPHAGE"/>
    <property type="match status" value="1"/>
</dbReference>
<evidence type="ECO:0000259" key="3">
    <source>
        <dbReference type="PROSITE" id="PS51737"/>
    </source>
</evidence>